<sequence length="152" mass="17212">MKVRRYHIYSTEIICFLFVLLFSYAAISKLMDFELFRAQLGKSPLLTSIAGWVAWGIPLLELIIALALITPKFRLLACYGCLSLMSLFTMYIVIILNFTDDIPCACGGILETMGWQEHLIFNSIFIILATIGILLHPNSFNQNNLTKNTVSR</sequence>
<feature type="transmembrane region" description="Helical" evidence="5">
    <location>
        <begin position="119"/>
        <end position="137"/>
    </location>
</feature>
<feature type="domain" description="Methylamine utilisation protein MauE" evidence="6">
    <location>
        <begin position="11"/>
        <end position="134"/>
    </location>
</feature>
<dbReference type="Pfam" id="PF07291">
    <property type="entry name" value="MauE"/>
    <property type="match status" value="1"/>
</dbReference>
<dbReference type="EMBL" id="JAETXX010000017">
    <property type="protein sequence ID" value="MCF8716393.1"/>
    <property type="molecule type" value="Genomic_DNA"/>
</dbReference>
<evidence type="ECO:0000256" key="4">
    <source>
        <dbReference type="ARBA" id="ARBA00023136"/>
    </source>
</evidence>
<evidence type="ECO:0000259" key="6">
    <source>
        <dbReference type="Pfam" id="PF07291"/>
    </source>
</evidence>
<reference evidence="7 8" key="1">
    <citation type="submission" date="2021-01" db="EMBL/GenBank/DDBJ databases">
        <title>Genome sequencing of Joostella atrarenae M1-2 (= KCTC 23194).</title>
        <authorList>
            <person name="Zakaria M.R."/>
            <person name="Lam M.Q."/>
            <person name="Chong C.S."/>
        </authorList>
    </citation>
    <scope>NUCLEOTIDE SEQUENCE [LARGE SCALE GENOMIC DNA]</scope>
    <source>
        <strain evidence="7 8">M1-2</strain>
    </source>
</reference>
<evidence type="ECO:0000256" key="1">
    <source>
        <dbReference type="ARBA" id="ARBA00004141"/>
    </source>
</evidence>
<proteinExistence type="predicted"/>
<comment type="caution">
    <text evidence="7">The sequence shown here is derived from an EMBL/GenBank/DDBJ whole genome shotgun (WGS) entry which is preliminary data.</text>
</comment>
<dbReference type="InterPro" id="IPR009908">
    <property type="entry name" value="Methylamine_util_MauE"/>
</dbReference>
<evidence type="ECO:0000256" key="3">
    <source>
        <dbReference type="ARBA" id="ARBA00022989"/>
    </source>
</evidence>
<evidence type="ECO:0000313" key="8">
    <source>
        <dbReference type="Proteomes" id="UP000829517"/>
    </source>
</evidence>
<name>A0ABS9J7M9_9FLAO</name>
<keyword evidence="4 5" id="KW-0472">Membrane</keyword>
<keyword evidence="8" id="KW-1185">Reference proteome</keyword>
<feature type="transmembrane region" description="Helical" evidence="5">
    <location>
        <begin position="49"/>
        <end position="69"/>
    </location>
</feature>
<protein>
    <recommendedName>
        <fullName evidence="6">Methylamine utilisation protein MauE domain-containing protein</fullName>
    </recommendedName>
</protein>
<gene>
    <name evidence="7" type="ORF">JM658_16300</name>
</gene>
<evidence type="ECO:0000256" key="5">
    <source>
        <dbReference type="SAM" id="Phobius"/>
    </source>
</evidence>
<dbReference type="RefSeq" id="WP_262911783.1">
    <property type="nucleotide sequence ID" value="NZ_JAETXX010000017.1"/>
</dbReference>
<organism evidence="7 8">
    <name type="scientific">Joostella atrarenae</name>
    <dbReference type="NCBI Taxonomy" id="679257"/>
    <lineage>
        <taxon>Bacteria</taxon>
        <taxon>Pseudomonadati</taxon>
        <taxon>Bacteroidota</taxon>
        <taxon>Flavobacteriia</taxon>
        <taxon>Flavobacteriales</taxon>
        <taxon>Flavobacteriaceae</taxon>
        <taxon>Joostella</taxon>
    </lineage>
</organism>
<keyword evidence="2 5" id="KW-0812">Transmembrane</keyword>
<accession>A0ABS9J7M9</accession>
<feature type="transmembrane region" description="Helical" evidence="5">
    <location>
        <begin position="76"/>
        <end position="99"/>
    </location>
</feature>
<evidence type="ECO:0000313" key="7">
    <source>
        <dbReference type="EMBL" id="MCF8716393.1"/>
    </source>
</evidence>
<dbReference type="Proteomes" id="UP000829517">
    <property type="component" value="Unassembled WGS sequence"/>
</dbReference>
<comment type="subcellular location">
    <subcellularLocation>
        <location evidence="1">Membrane</location>
        <topology evidence="1">Multi-pass membrane protein</topology>
    </subcellularLocation>
</comment>
<keyword evidence="3 5" id="KW-1133">Transmembrane helix</keyword>
<evidence type="ECO:0000256" key="2">
    <source>
        <dbReference type="ARBA" id="ARBA00022692"/>
    </source>
</evidence>